<accession>A0A0B0HCR3</accession>
<keyword evidence="7 12" id="KW-0521">NADP</keyword>
<sequence length="334" mass="36566">MQIGSHRFDKPLILAPMAGVTDRPFRQLCRRLGADLAVSEMVTADTSLWGSKKTLSRLNHAGEQGPRWVQIVGADPDKMAQAARINADLGADIIDINMGCPAKKVCKVAAGSALMRDELLAGKILEAVVGASEQPVTLKIRTGWDHSSKNAEQIARIAETAGITALSIHGRTRADKFAGEAEYSTIRKVKQCVGIPVIANGDIDSPQKARKVLEETQADALMIGRAAQGRPWVFGEMRHFLDTGQELPPMPTDKIAAFLLEHLEELYSFYGAEHGVRIARKHIGWYSRSQQDAGRFRDAVFKTTSPADQKRVVQEYFNNIGQQTRVLKGAARAA</sequence>
<feature type="binding site" evidence="15">
    <location>
        <position position="169"/>
    </location>
    <ligand>
        <name>FMN</name>
        <dbReference type="ChEBI" id="CHEBI:58210"/>
    </ligand>
</feature>
<reference evidence="17 18" key="1">
    <citation type="journal article" date="2014" name="BMC Genomics">
        <title>The genome of the intracellular bacterium of the coastal bivalve, Solemya velum: a blueprint for thriving in and out of symbiosis.</title>
        <authorList>
            <person name="Dmytrenko O."/>
            <person name="Russell S.L."/>
            <person name="Loo W.T."/>
            <person name="Fontanez K.M."/>
            <person name="Liao L."/>
            <person name="Roeselers G."/>
            <person name="Sharma R."/>
            <person name="Stewart F.J."/>
            <person name="Newton I.L."/>
            <person name="Woyke T."/>
            <person name="Wu D."/>
            <person name="Lang J.M."/>
            <person name="Eisen J.A."/>
            <person name="Cavanaugh C.M."/>
        </authorList>
    </citation>
    <scope>NUCLEOTIDE SEQUENCE [LARGE SCALE GENOMIC DNA]</scope>
    <source>
        <strain evidence="17 18">WH</strain>
    </source>
</reference>
<evidence type="ECO:0000256" key="5">
    <source>
        <dbReference type="ARBA" id="ARBA00022643"/>
    </source>
</evidence>
<dbReference type="OrthoDB" id="9764501at2"/>
<comment type="catalytic activity">
    <reaction evidence="10 12">
        <text>a 5,6-dihydrouridine in tRNA + NADP(+) = a uridine in tRNA + NADPH + H(+)</text>
        <dbReference type="Rhea" id="RHEA:23624"/>
        <dbReference type="Rhea" id="RHEA-COMP:13339"/>
        <dbReference type="Rhea" id="RHEA-COMP:13887"/>
        <dbReference type="ChEBI" id="CHEBI:15378"/>
        <dbReference type="ChEBI" id="CHEBI:57783"/>
        <dbReference type="ChEBI" id="CHEBI:58349"/>
        <dbReference type="ChEBI" id="CHEBI:65315"/>
        <dbReference type="ChEBI" id="CHEBI:74443"/>
    </reaction>
</comment>
<dbReference type="CDD" id="cd02801">
    <property type="entry name" value="DUS_like_FMN"/>
    <property type="match status" value="1"/>
</dbReference>
<dbReference type="SUPFAM" id="SSF51395">
    <property type="entry name" value="FMN-linked oxidoreductases"/>
    <property type="match status" value="1"/>
</dbReference>
<dbReference type="STRING" id="2340.JV46_22240"/>
<dbReference type="GO" id="GO:0010181">
    <property type="term" value="F:FMN binding"/>
    <property type="evidence" value="ECO:0007669"/>
    <property type="project" value="UniProtKB-UniRule"/>
</dbReference>
<name>A0A0B0HCR3_SOVGS</name>
<comment type="catalytic activity">
    <reaction evidence="11 12">
        <text>a 5,6-dihydrouridine in tRNA + NAD(+) = a uridine in tRNA + NADH + H(+)</text>
        <dbReference type="Rhea" id="RHEA:54452"/>
        <dbReference type="Rhea" id="RHEA-COMP:13339"/>
        <dbReference type="Rhea" id="RHEA-COMP:13887"/>
        <dbReference type="ChEBI" id="CHEBI:15378"/>
        <dbReference type="ChEBI" id="CHEBI:57540"/>
        <dbReference type="ChEBI" id="CHEBI:57945"/>
        <dbReference type="ChEBI" id="CHEBI:65315"/>
        <dbReference type="ChEBI" id="CHEBI:74443"/>
    </reaction>
</comment>
<dbReference type="HAMAP" id="MF_02042">
    <property type="entry name" value="DusB_subfam"/>
    <property type="match status" value="1"/>
</dbReference>
<dbReference type="RefSeq" id="WP_043116118.1">
    <property type="nucleotide sequence ID" value="NZ_JRAA01000001.1"/>
</dbReference>
<feature type="binding site" evidence="12">
    <location>
        <begin position="200"/>
        <end position="202"/>
    </location>
    <ligand>
        <name>FMN</name>
        <dbReference type="ChEBI" id="CHEBI:58210"/>
    </ligand>
</feature>
<dbReference type="InterPro" id="IPR035587">
    <property type="entry name" value="DUS-like_FMN-bd"/>
</dbReference>
<evidence type="ECO:0000256" key="8">
    <source>
        <dbReference type="ARBA" id="ARBA00022884"/>
    </source>
</evidence>
<comment type="similarity">
    <text evidence="12">Belongs to the Dus family. DusB subfamily.</text>
</comment>
<comment type="function">
    <text evidence="2 12 13">Catalyzes the synthesis of 5,6-dihydrouridine (D), a modified base found in the D-loop of most tRNAs, via the reduction of the C5-C6 double bond in target uridines.</text>
</comment>
<protein>
    <recommendedName>
        <fullName evidence="12">tRNA-dihydrouridine synthase B</fullName>
        <ecNumber evidence="12">1.3.1.-</ecNumber>
    </recommendedName>
</protein>
<evidence type="ECO:0000256" key="3">
    <source>
        <dbReference type="ARBA" id="ARBA00022555"/>
    </source>
</evidence>
<organism evidence="17 18">
    <name type="scientific">Solemya velum gill symbiont</name>
    <dbReference type="NCBI Taxonomy" id="2340"/>
    <lineage>
        <taxon>Bacteria</taxon>
        <taxon>Pseudomonadati</taxon>
        <taxon>Pseudomonadota</taxon>
        <taxon>Gammaproteobacteria</taxon>
        <taxon>sulfur-oxidizing symbionts</taxon>
    </lineage>
</organism>
<evidence type="ECO:0000259" key="16">
    <source>
        <dbReference type="Pfam" id="PF01207"/>
    </source>
</evidence>
<gene>
    <name evidence="12" type="primary">dusB</name>
    <name evidence="17" type="ORF">JV46_22240</name>
</gene>
<dbReference type="InterPro" id="IPR001269">
    <property type="entry name" value="DUS_fam"/>
</dbReference>
<keyword evidence="9 12" id="KW-0560">Oxidoreductase</keyword>
<dbReference type="GO" id="GO:0000049">
    <property type="term" value="F:tRNA binding"/>
    <property type="evidence" value="ECO:0007669"/>
    <property type="project" value="UniProtKB-UniRule"/>
</dbReference>
<dbReference type="Gene3D" id="1.10.1200.80">
    <property type="entry name" value="Putative flavin oxidoreducatase, domain 2"/>
    <property type="match status" value="1"/>
</dbReference>
<keyword evidence="4 12" id="KW-0285">Flavoprotein</keyword>
<dbReference type="PANTHER" id="PTHR45846:SF1">
    <property type="entry name" value="TRNA-DIHYDROURIDINE(47) SYNTHASE [NAD(P)(+)]-LIKE"/>
    <property type="match status" value="1"/>
</dbReference>
<dbReference type="Gene3D" id="3.20.20.70">
    <property type="entry name" value="Aldolase class I"/>
    <property type="match status" value="1"/>
</dbReference>
<evidence type="ECO:0000256" key="14">
    <source>
        <dbReference type="PIRSR" id="PIRSR006621-1"/>
    </source>
</evidence>
<dbReference type="Pfam" id="PF01207">
    <property type="entry name" value="Dus"/>
    <property type="match status" value="1"/>
</dbReference>
<feature type="binding site" evidence="12 15">
    <location>
        <position position="139"/>
    </location>
    <ligand>
        <name>FMN</name>
        <dbReference type="ChEBI" id="CHEBI:58210"/>
    </ligand>
</feature>
<dbReference type="InterPro" id="IPR024036">
    <property type="entry name" value="tRNA-dHydroUridine_Synthase_C"/>
</dbReference>
<evidence type="ECO:0000256" key="4">
    <source>
        <dbReference type="ARBA" id="ARBA00022630"/>
    </source>
</evidence>
<dbReference type="PROSITE" id="PS01136">
    <property type="entry name" value="UPF0034"/>
    <property type="match status" value="1"/>
</dbReference>
<keyword evidence="6 12" id="KW-0819">tRNA processing</keyword>
<dbReference type="EMBL" id="JRAA01000001">
    <property type="protein sequence ID" value="KHF26357.1"/>
    <property type="molecule type" value="Genomic_DNA"/>
</dbReference>
<evidence type="ECO:0000313" key="18">
    <source>
        <dbReference type="Proteomes" id="UP000030856"/>
    </source>
</evidence>
<proteinExistence type="inferred from homology"/>
<evidence type="ECO:0000256" key="2">
    <source>
        <dbReference type="ARBA" id="ARBA00002790"/>
    </source>
</evidence>
<keyword evidence="5 12" id="KW-0288">FMN</keyword>
<comment type="similarity">
    <text evidence="13">Belongs to the dus family.</text>
</comment>
<evidence type="ECO:0000256" key="15">
    <source>
        <dbReference type="PIRSR" id="PIRSR006621-2"/>
    </source>
</evidence>
<dbReference type="InterPro" id="IPR004652">
    <property type="entry name" value="DusB-like"/>
</dbReference>
<feature type="active site" description="Proton donor" evidence="12 14">
    <location>
        <position position="100"/>
    </location>
</feature>
<dbReference type="eggNOG" id="COG0042">
    <property type="taxonomic scope" value="Bacteria"/>
</dbReference>
<dbReference type="AlphaFoldDB" id="A0A0B0HCR3"/>
<dbReference type="InterPro" id="IPR013785">
    <property type="entry name" value="Aldolase_TIM"/>
</dbReference>
<dbReference type="PIRSF" id="PIRSF006621">
    <property type="entry name" value="Dus"/>
    <property type="match status" value="1"/>
</dbReference>
<dbReference type="GO" id="GO:0017150">
    <property type="term" value="F:tRNA dihydrouridine synthase activity"/>
    <property type="evidence" value="ECO:0007669"/>
    <property type="project" value="UniProtKB-UniRule"/>
</dbReference>
<dbReference type="GO" id="GO:0050660">
    <property type="term" value="F:flavin adenine dinucleotide binding"/>
    <property type="evidence" value="ECO:0007669"/>
    <property type="project" value="InterPro"/>
</dbReference>
<evidence type="ECO:0000256" key="10">
    <source>
        <dbReference type="ARBA" id="ARBA00048205"/>
    </source>
</evidence>
<evidence type="ECO:0000256" key="1">
    <source>
        <dbReference type="ARBA" id="ARBA00001917"/>
    </source>
</evidence>
<keyword evidence="8 12" id="KW-0694">RNA-binding</keyword>
<comment type="caution">
    <text evidence="17">The sequence shown here is derived from an EMBL/GenBank/DDBJ whole genome shotgun (WGS) entry which is preliminary data.</text>
</comment>
<evidence type="ECO:0000256" key="9">
    <source>
        <dbReference type="ARBA" id="ARBA00023002"/>
    </source>
</evidence>
<dbReference type="EC" id="1.3.1.-" evidence="12"/>
<keyword evidence="18" id="KW-1185">Reference proteome</keyword>
<evidence type="ECO:0000256" key="12">
    <source>
        <dbReference type="HAMAP-Rule" id="MF_02042"/>
    </source>
</evidence>
<evidence type="ECO:0000256" key="7">
    <source>
        <dbReference type="ARBA" id="ARBA00022857"/>
    </source>
</evidence>
<evidence type="ECO:0000256" key="13">
    <source>
        <dbReference type="PIRNR" id="PIRNR006621"/>
    </source>
</evidence>
<dbReference type="Proteomes" id="UP000030856">
    <property type="component" value="Unassembled WGS sequence"/>
</dbReference>
<comment type="cofactor">
    <cofactor evidence="1 12 13 15">
        <name>FMN</name>
        <dbReference type="ChEBI" id="CHEBI:58210"/>
    </cofactor>
</comment>
<feature type="binding site" evidence="12 15">
    <location>
        <begin position="224"/>
        <end position="225"/>
    </location>
    <ligand>
        <name>FMN</name>
        <dbReference type="ChEBI" id="CHEBI:58210"/>
    </ligand>
</feature>
<dbReference type="InterPro" id="IPR032887">
    <property type="entry name" value="DusB"/>
</dbReference>
<feature type="binding site" evidence="12 15">
    <location>
        <begin position="16"/>
        <end position="18"/>
    </location>
    <ligand>
        <name>FMN</name>
        <dbReference type="ChEBI" id="CHEBI:58210"/>
    </ligand>
</feature>
<evidence type="ECO:0000256" key="6">
    <source>
        <dbReference type="ARBA" id="ARBA00022694"/>
    </source>
</evidence>
<feature type="domain" description="DUS-like FMN-binding" evidence="16">
    <location>
        <begin position="13"/>
        <end position="318"/>
    </location>
</feature>
<dbReference type="NCBIfam" id="TIGR00737">
    <property type="entry name" value="nifR3_yhdG"/>
    <property type="match status" value="1"/>
</dbReference>
<evidence type="ECO:0000256" key="11">
    <source>
        <dbReference type="ARBA" id="ARBA00048802"/>
    </source>
</evidence>
<dbReference type="InterPro" id="IPR018517">
    <property type="entry name" value="tRNA_hU_synthase_CS"/>
</dbReference>
<keyword evidence="3 12" id="KW-0820">tRNA-binding</keyword>
<feature type="binding site" evidence="12 15">
    <location>
        <position position="70"/>
    </location>
    <ligand>
        <name>FMN</name>
        <dbReference type="ChEBI" id="CHEBI:58210"/>
    </ligand>
</feature>
<evidence type="ECO:0000313" key="17">
    <source>
        <dbReference type="EMBL" id="KHF26357.1"/>
    </source>
</evidence>
<keyword evidence="15" id="KW-0547">Nucleotide-binding</keyword>
<dbReference type="PANTHER" id="PTHR45846">
    <property type="entry name" value="TRNA-DIHYDROURIDINE(47) SYNTHASE [NAD(P)(+)]-LIKE"/>
    <property type="match status" value="1"/>
</dbReference>
<dbReference type="PATRIC" id="fig|2340.3.peg.868"/>